<accession>A0ABS8ZA33</accession>
<dbReference type="Proteomes" id="UP001521150">
    <property type="component" value="Unassembled WGS sequence"/>
</dbReference>
<feature type="compositionally biased region" description="Basic residues" evidence="1">
    <location>
        <begin position="453"/>
        <end position="468"/>
    </location>
</feature>
<feature type="transmembrane region" description="Helical" evidence="2">
    <location>
        <begin position="212"/>
        <end position="233"/>
    </location>
</feature>
<feature type="region of interest" description="Disordered" evidence="1">
    <location>
        <begin position="386"/>
        <end position="471"/>
    </location>
</feature>
<keyword evidence="5" id="KW-1185">Reference proteome</keyword>
<evidence type="ECO:0000259" key="3">
    <source>
        <dbReference type="Pfam" id="PF03703"/>
    </source>
</evidence>
<evidence type="ECO:0000256" key="1">
    <source>
        <dbReference type="SAM" id="MobiDB-lite"/>
    </source>
</evidence>
<feature type="transmembrane region" description="Helical" evidence="2">
    <location>
        <begin position="12"/>
        <end position="31"/>
    </location>
</feature>
<dbReference type="PANTHER" id="PTHR34473:SF2">
    <property type="entry name" value="UPF0699 TRANSMEMBRANE PROTEIN YDBT"/>
    <property type="match status" value="1"/>
</dbReference>
<feature type="transmembrane region" description="Helical" evidence="2">
    <location>
        <begin position="37"/>
        <end position="56"/>
    </location>
</feature>
<evidence type="ECO:0000313" key="4">
    <source>
        <dbReference type="EMBL" id="MCE7004716.1"/>
    </source>
</evidence>
<comment type="caution">
    <text evidence="4">The sequence shown here is derived from an EMBL/GenBank/DDBJ whole genome shotgun (WGS) entry which is preliminary data.</text>
</comment>
<dbReference type="InterPro" id="IPR005182">
    <property type="entry name" value="YdbS-like_PH"/>
</dbReference>
<keyword evidence="2" id="KW-0812">Transmembrane</keyword>
<organism evidence="4 5">
    <name type="scientific">Kibdelosporangium philippinense</name>
    <dbReference type="NCBI Taxonomy" id="211113"/>
    <lineage>
        <taxon>Bacteria</taxon>
        <taxon>Bacillati</taxon>
        <taxon>Actinomycetota</taxon>
        <taxon>Actinomycetes</taxon>
        <taxon>Pseudonocardiales</taxon>
        <taxon>Pseudonocardiaceae</taxon>
        <taxon>Kibdelosporangium</taxon>
    </lineage>
</organism>
<dbReference type="Pfam" id="PF03703">
    <property type="entry name" value="bPH_2"/>
    <property type="match status" value="1"/>
</dbReference>
<feature type="compositionally biased region" description="Basic and acidic residues" evidence="1">
    <location>
        <begin position="393"/>
        <end position="423"/>
    </location>
</feature>
<name>A0ABS8ZA33_9PSEU</name>
<gene>
    <name evidence="4" type="ORF">LWC34_18070</name>
</gene>
<sequence length="525" mass="57988">MNTWRRLDGRVVVATAIWAALFLIAAIAVMWWREAPWWLHLSVTGAVVIVVAYEAVRWLKTRYRLTDERIELMSGILFRAHRSIPRQRIRSVDVMAEPISRMLGIARVKIGTGHRVSSTTNAVLSLDALAKPDADWMRHDLIQPTGIDDETTIARIDWKWIKYALLSIWVLALGAGAVGLVYKGLDIIGANPDKEVIPAVIRWLSTVPLAPVITMIVLATLLVGVIGALGLYVEMWWNFRLVREPNGSLRAARGLVVTRSVTLEEERLRGVEVAEPLLLRWGGGAYTYAVATGTGTAEEENSIYNTSALLPPAPLGEAHRVAANVLRESQAPTQSVRLVPHTKLARSRRLRWAVGSAWCFDHNCGAAHRMDLRGRAVSGCGFVRSGRVPQPRARPDRAISGDAPRHVQAPHDRPTPGRLDRLEGQPMGVPPQIRAVQADRDHRGRPRCVSGQGHHHDHRDTLRRRGRSRCPQPVCGPQALIARIKVSTRWSKNSSGVGLVTPTASAREVRDVQVCLGAQPVRGHG</sequence>
<keyword evidence="2" id="KW-1133">Transmembrane helix</keyword>
<protein>
    <submittedName>
        <fullName evidence="4">PH domain-containing protein</fullName>
    </submittedName>
</protein>
<keyword evidence="2" id="KW-0472">Membrane</keyword>
<dbReference type="EMBL" id="JAJVCN010000001">
    <property type="protein sequence ID" value="MCE7004716.1"/>
    <property type="molecule type" value="Genomic_DNA"/>
</dbReference>
<proteinExistence type="predicted"/>
<reference evidence="4 5" key="1">
    <citation type="submission" date="2021-12" db="EMBL/GenBank/DDBJ databases">
        <title>Genome sequence of Kibdelosporangium philippinense ATCC 49844.</title>
        <authorList>
            <person name="Fedorov E.A."/>
            <person name="Omeragic M."/>
            <person name="Shalygina K.F."/>
            <person name="Maclea K.S."/>
        </authorList>
    </citation>
    <scope>NUCLEOTIDE SEQUENCE [LARGE SCALE GENOMIC DNA]</scope>
    <source>
        <strain evidence="4 5">ATCC 49844</strain>
    </source>
</reference>
<feature type="domain" description="YdbS-like PH" evidence="3">
    <location>
        <begin position="58"/>
        <end position="135"/>
    </location>
</feature>
<dbReference type="PANTHER" id="PTHR34473">
    <property type="entry name" value="UPF0699 TRANSMEMBRANE PROTEIN YDBS"/>
    <property type="match status" value="1"/>
</dbReference>
<evidence type="ECO:0000313" key="5">
    <source>
        <dbReference type="Proteomes" id="UP001521150"/>
    </source>
</evidence>
<feature type="transmembrane region" description="Helical" evidence="2">
    <location>
        <begin position="163"/>
        <end position="182"/>
    </location>
</feature>
<evidence type="ECO:0000256" key="2">
    <source>
        <dbReference type="SAM" id="Phobius"/>
    </source>
</evidence>